<dbReference type="SUPFAM" id="SSF52266">
    <property type="entry name" value="SGNH hydrolase"/>
    <property type="match status" value="1"/>
</dbReference>
<feature type="signal peptide" evidence="1">
    <location>
        <begin position="1"/>
        <end position="22"/>
    </location>
</feature>
<feature type="chain" id="PRO_5020794228" evidence="1">
    <location>
        <begin position="23"/>
        <end position="327"/>
    </location>
</feature>
<dbReference type="GO" id="GO:0016788">
    <property type="term" value="F:hydrolase activity, acting on ester bonds"/>
    <property type="evidence" value="ECO:0007669"/>
    <property type="project" value="UniProtKB-ARBA"/>
</dbReference>
<dbReference type="EMBL" id="SMFL01000002">
    <property type="protein sequence ID" value="TDE17250.1"/>
    <property type="molecule type" value="Genomic_DNA"/>
</dbReference>
<keyword evidence="2" id="KW-0378">Hydrolase</keyword>
<accession>A0A4R5DXP7</accession>
<keyword evidence="3" id="KW-1185">Reference proteome</keyword>
<dbReference type="CDD" id="cd00229">
    <property type="entry name" value="SGNH_hydrolase"/>
    <property type="match status" value="1"/>
</dbReference>
<organism evidence="2 3">
    <name type="scientific">Dyadobacter psychrotolerans</name>
    <dbReference type="NCBI Taxonomy" id="2541721"/>
    <lineage>
        <taxon>Bacteria</taxon>
        <taxon>Pseudomonadati</taxon>
        <taxon>Bacteroidota</taxon>
        <taxon>Cytophagia</taxon>
        <taxon>Cytophagales</taxon>
        <taxon>Spirosomataceae</taxon>
        <taxon>Dyadobacter</taxon>
    </lineage>
</organism>
<dbReference type="Gene3D" id="3.40.50.1110">
    <property type="entry name" value="SGNH hydrolase"/>
    <property type="match status" value="1"/>
</dbReference>
<proteinExistence type="predicted"/>
<sequence>MTFLLKHSIFKILFFFVPTAFLLTGCSETSQPVAPVMPDSCQIFTVKGNFYIACESIKSLPAPVFSAASGTFSYSTKISVVTDSIPVGTIVEISRDNGKTWNETNEITLTDSGEVWARNRFYQLISPVNKGRFSIYYQRVLVVGNSITAHGRAPDVGWNGDWGMAASAADSDYLHLITRKLQSKYSKVDIRVLNGVGFENNYWNYDFKQVTPYTEFKPDLIIMRISENVNADYLYMFESRYDQLITTLTSGSAPKVICTTSFFPNKEDVSRLVKNVASNKGYQVVDLEPLTKDKTYAAYNFFADKGVGSHPSDKGMQAIADLISKAF</sequence>
<dbReference type="PROSITE" id="PS51257">
    <property type="entry name" value="PROKAR_LIPOPROTEIN"/>
    <property type="match status" value="1"/>
</dbReference>
<evidence type="ECO:0000313" key="3">
    <source>
        <dbReference type="Proteomes" id="UP000294850"/>
    </source>
</evidence>
<name>A0A4R5DXP7_9BACT</name>
<dbReference type="InterPro" id="IPR036514">
    <property type="entry name" value="SGNH_hydro_sf"/>
</dbReference>
<keyword evidence="1" id="KW-0732">Signal</keyword>
<evidence type="ECO:0000313" key="2">
    <source>
        <dbReference type="EMBL" id="TDE17250.1"/>
    </source>
</evidence>
<protein>
    <submittedName>
        <fullName evidence="2">SGNH/GDSL hydrolase family protein</fullName>
    </submittedName>
</protein>
<gene>
    <name evidence="2" type="ORF">E0F88_04985</name>
</gene>
<reference evidence="2 3" key="1">
    <citation type="submission" date="2019-03" db="EMBL/GenBank/DDBJ databases">
        <title>Dyadobacter AR-3-6 sp. nov., isolated from arctic soil.</title>
        <authorList>
            <person name="Chaudhary D.K."/>
        </authorList>
    </citation>
    <scope>NUCLEOTIDE SEQUENCE [LARGE SCALE GENOMIC DNA]</scope>
    <source>
        <strain evidence="2 3">AR-3-6</strain>
    </source>
</reference>
<dbReference type="OrthoDB" id="1091634at2"/>
<evidence type="ECO:0000256" key="1">
    <source>
        <dbReference type="SAM" id="SignalP"/>
    </source>
</evidence>
<dbReference type="RefSeq" id="WP_131957014.1">
    <property type="nucleotide sequence ID" value="NZ_SMFL01000002.1"/>
</dbReference>
<comment type="caution">
    <text evidence="2">The sequence shown here is derived from an EMBL/GenBank/DDBJ whole genome shotgun (WGS) entry which is preliminary data.</text>
</comment>
<dbReference type="Proteomes" id="UP000294850">
    <property type="component" value="Unassembled WGS sequence"/>
</dbReference>
<dbReference type="AlphaFoldDB" id="A0A4R5DXP7"/>